<keyword evidence="1" id="KW-0812">Transmembrane</keyword>
<dbReference type="Proteomes" id="UP000030690">
    <property type="component" value="Unassembled WGS sequence"/>
</dbReference>
<name>A0A024V5Z7_PLAFA</name>
<evidence type="ECO:0000313" key="3">
    <source>
        <dbReference type="Proteomes" id="UP000030690"/>
    </source>
</evidence>
<evidence type="ECO:0000256" key="1">
    <source>
        <dbReference type="SAM" id="Phobius"/>
    </source>
</evidence>
<feature type="transmembrane region" description="Helical" evidence="1">
    <location>
        <begin position="116"/>
        <end position="142"/>
    </location>
</feature>
<dbReference type="OrthoDB" id="372340at2759"/>
<dbReference type="EMBL" id="KI925079">
    <property type="protein sequence ID" value="ETW18221.1"/>
    <property type="molecule type" value="Genomic_DNA"/>
</dbReference>
<feature type="transmembrane region" description="Helical" evidence="1">
    <location>
        <begin position="75"/>
        <end position="95"/>
    </location>
</feature>
<feature type="transmembrane region" description="Helical" evidence="1">
    <location>
        <begin position="42"/>
        <end position="69"/>
    </location>
</feature>
<reference evidence="2 3" key="2">
    <citation type="submission" date="2013-02" db="EMBL/GenBank/DDBJ databases">
        <title>The Genome Sequence of Plasmodium falciparum Vietnam Oak-Knoll (FVO).</title>
        <authorList>
            <consortium name="The Broad Institute Genome Sequencing Platform"/>
            <consortium name="The Broad Institute Genome Sequencing Center for Infectious Disease"/>
            <person name="Neafsey D."/>
            <person name="Cheeseman I."/>
            <person name="Volkman S."/>
            <person name="Adams J."/>
            <person name="Walker B."/>
            <person name="Young S.K."/>
            <person name="Zeng Q."/>
            <person name="Gargeya S."/>
            <person name="Fitzgerald M."/>
            <person name="Haas B."/>
            <person name="Abouelleil A."/>
            <person name="Alvarado L."/>
            <person name="Arachchi H.M."/>
            <person name="Berlin A.M."/>
            <person name="Chapman S.B."/>
            <person name="Dewar J."/>
            <person name="Goldberg J."/>
            <person name="Griggs A."/>
            <person name="Gujja S."/>
            <person name="Hansen M."/>
            <person name="Howarth C."/>
            <person name="Imamovic A."/>
            <person name="Larimer J."/>
            <person name="McCowan C."/>
            <person name="Murphy C."/>
            <person name="Neiman D."/>
            <person name="Pearson M."/>
            <person name="Priest M."/>
            <person name="Roberts A."/>
            <person name="Saif S."/>
            <person name="Shea T."/>
            <person name="Sisk P."/>
            <person name="Sykes S."/>
            <person name="Wortman J."/>
            <person name="Nusbaum C."/>
            <person name="Birren B."/>
        </authorList>
    </citation>
    <scope>NUCLEOTIDE SEQUENCE [LARGE SCALE GENOMIC DNA]</scope>
    <source>
        <strain evidence="3">Vietnam Oak-Knoll (FVO)</strain>
    </source>
</reference>
<accession>A0A024V5Z7</accession>
<dbReference type="SMR" id="A0A024V5Z7"/>
<feature type="transmembrane region" description="Helical" evidence="1">
    <location>
        <begin position="162"/>
        <end position="182"/>
    </location>
</feature>
<reference evidence="2 3" key="1">
    <citation type="submission" date="2013-02" db="EMBL/GenBank/DDBJ databases">
        <title>The Genome Annotation of Plasmodium falciparum Vietnam Oak-Knoll (FVO).</title>
        <authorList>
            <consortium name="The Broad Institute Genome Sequencing Platform"/>
            <consortium name="The Broad Institute Genome Sequencing Center for Infectious Disease"/>
            <person name="Neafsey D."/>
            <person name="Hoffman S."/>
            <person name="Volkman S."/>
            <person name="Rosenthal P."/>
            <person name="Walker B."/>
            <person name="Young S.K."/>
            <person name="Zeng Q."/>
            <person name="Gargeya S."/>
            <person name="Fitzgerald M."/>
            <person name="Haas B."/>
            <person name="Abouelleil A."/>
            <person name="Allen A.W."/>
            <person name="Alvarado L."/>
            <person name="Arachchi H.M."/>
            <person name="Berlin A.M."/>
            <person name="Chapman S.B."/>
            <person name="Gainer-Dewar J."/>
            <person name="Goldberg J."/>
            <person name="Griggs A."/>
            <person name="Gujja S."/>
            <person name="Hansen M."/>
            <person name="Howarth C."/>
            <person name="Imamovic A."/>
            <person name="Ireland A."/>
            <person name="Larimer J."/>
            <person name="McCowan C."/>
            <person name="Murphy C."/>
            <person name="Pearson M."/>
            <person name="Poon T.W."/>
            <person name="Priest M."/>
            <person name="Roberts A."/>
            <person name="Saif S."/>
            <person name="Shea T."/>
            <person name="Sisk P."/>
            <person name="Sykes S."/>
            <person name="Wortman J."/>
            <person name="Nusbaum C."/>
            <person name="Birren B."/>
        </authorList>
    </citation>
    <scope>NUCLEOTIDE SEQUENCE [LARGE SCALE GENOMIC DNA]</scope>
    <source>
        <strain evidence="3">Vietnam Oak-Knoll (FVO)</strain>
    </source>
</reference>
<keyword evidence="1" id="KW-1133">Transmembrane helix</keyword>
<keyword evidence="1" id="KW-0472">Membrane</keyword>
<sequence length="226" mass="27458">MSDNYQFLQFYNVYKDNRNKWGKKINKLNFNLDHYKSSRTKIFLYTLWYSIIFTYLMDFFFNLLFFFLYMPYTNIISKTIFFLSILDCIFVIILTCRSFYAYSYDKSKSLHTLVKLFFALSVWCFIKLLIYVTHTIICFAFISNQKHNYNGLFFYTPKNIYFNYFMEFIITINIVKSVLTLFTGQKIQYILSCIRTSTILKSKIRKDLEKQSFLFDDYTYGTFLND</sequence>
<evidence type="ECO:0000313" key="2">
    <source>
        <dbReference type="EMBL" id="ETW18221.1"/>
    </source>
</evidence>
<gene>
    <name evidence="2" type="ORF">PFFVO_02737</name>
</gene>
<organism evidence="2 3">
    <name type="scientific">Plasmodium falciparum Vietnam Oak-Knoll</name>
    <name type="common">FVO</name>
    <dbReference type="NCBI Taxonomy" id="1036723"/>
    <lineage>
        <taxon>Eukaryota</taxon>
        <taxon>Sar</taxon>
        <taxon>Alveolata</taxon>
        <taxon>Apicomplexa</taxon>
        <taxon>Aconoidasida</taxon>
        <taxon>Haemosporida</taxon>
        <taxon>Plasmodiidae</taxon>
        <taxon>Plasmodium</taxon>
        <taxon>Plasmodium (Laverania)</taxon>
    </lineage>
</organism>
<protein>
    <submittedName>
        <fullName evidence="2">Uncharacterized protein</fullName>
    </submittedName>
</protein>
<dbReference type="AlphaFoldDB" id="A0A024V5Z7"/>
<proteinExistence type="predicted"/>